<organism evidence="1">
    <name type="scientific">Kuenenia stuttgartiensis</name>
    <dbReference type="NCBI Taxonomy" id="174633"/>
    <lineage>
        <taxon>Bacteria</taxon>
        <taxon>Pseudomonadati</taxon>
        <taxon>Planctomycetota</taxon>
        <taxon>Candidatus Brocadiia</taxon>
        <taxon>Candidatus Brocadiales</taxon>
        <taxon>Candidatus Brocadiaceae</taxon>
        <taxon>Candidatus Kuenenia</taxon>
    </lineage>
</organism>
<dbReference type="EMBL" id="CP049055">
    <property type="protein sequence ID" value="QII10984.1"/>
    <property type="molecule type" value="Genomic_DNA"/>
</dbReference>
<protein>
    <submittedName>
        <fullName evidence="1">Uncharacterized protein</fullName>
    </submittedName>
</protein>
<sequence>MRSCPDMQMLHPLHRAAKQCYYWNFVTIQRKRYTARSQTPVWECICSRNSGFSPVY</sequence>
<reference evidence="1" key="2">
    <citation type="submission" date="2006-01" db="EMBL/GenBank/DDBJ databases">
        <authorList>
            <person name="Genoscope"/>
        </authorList>
    </citation>
    <scope>NUCLEOTIDE SEQUENCE</scope>
</reference>
<dbReference type="Proteomes" id="UP000501926">
    <property type="component" value="Chromosome"/>
</dbReference>
<evidence type="ECO:0000313" key="2">
    <source>
        <dbReference type="EMBL" id="QII10984.1"/>
    </source>
</evidence>
<gene>
    <name evidence="2" type="ORF">KsCSTR_16050</name>
    <name evidence="1" type="ORF">kuste3202</name>
</gene>
<reference evidence="1" key="1">
    <citation type="journal article" date="2006" name="Nature">
        <title>Deciphering the evolution and metabolism of an anammox bacterium from a community genome.</title>
        <authorList>
            <person name="Strous M."/>
            <person name="Pelletier E."/>
            <person name="Mangenot S."/>
            <person name="Rattei T."/>
            <person name="Lehner A."/>
            <person name="Taylor M.W."/>
            <person name="Horn M."/>
            <person name="Daims H."/>
            <person name="Bartol-Mavel D."/>
            <person name="Wincker P."/>
            <person name="Barbe V."/>
            <person name="Fonknechten N."/>
            <person name="Vallenet D."/>
            <person name="Segurens B."/>
            <person name="Schenowitz-Truong C."/>
            <person name="Medigue C."/>
            <person name="Collingro A."/>
            <person name="Snel B."/>
            <person name="Dutilh B.E."/>
            <person name="OpDenCamp H.J.M."/>
            <person name="vanDerDrift C."/>
            <person name="Cirpus I."/>
            <person name="vanDePas-Schoonen K.T."/>
            <person name="Harhangi H.R."/>
            <person name="vanNiftrik L."/>
            <person name="Schmid M."/>
            <person name="Keltjens J."/>
            <person name="vanDeVossenberg J."/>
            <person name="Kartal B."/>
            <person name="Meier H."/>
            <person name="Frishman D."/>
            <person name="Huynen M.A."/>
            <person name="Mewes H."/>
            <person name="Weissenbach J."/>
            <person name="Jetten M.S.M."/>
            <person name="Wagner M."/>
            <person name="LePaslier D."/>
        </authorList>
    </citation>
    <scope>NUCLEOTIDE SEQUENCE</scope>
</reference>
<proteinExistence type="predicted"/>
<dbReference type="AlphaFoldDB" id="Q1Q1S4"/>
<name>Q1Q1S4_KUEST</name>
<accession>Q1Q1S4</accession>
<dbReference type="EMBL" id="CT573071">
    <property type="protein sequence ID" value="CAJ73961.1"/>
    <property type="molecule type" value="Genomic_DNA"/>
</dbReference>
<reference evidence="2 3" key="3">
    <citation type="submission" date="2020-02" db="EMBL/GenBank/DDBJ databases">
        <title>Newly sequenced genome of strain CSTR1 showed variability in Candidatus Kuenenia stuttgartiensis genomes.</title>
        <authorList>
            <person name="Ding C."/>
            <person name="Adrian L."/>
        </authorList>
    </citation>
    <scope>NUCLEOTIDE SEQUENCE [LARGE SCALE GENOMIC DNA]</scope>
    <source>
        <strain evidence="2 3">CSTR1</strain>
    </source>
</reference>
<evidence type="ECO:0000313" key="3">
    <source>
        <dbReference type="Proteomes" id="UP000501926"/>
    </source>
</evidence>
<evidence type="ECO:0000313" key="1">
    <source>
        <dbReference type="EMBL" id="CAJ73961.1"/>
    </source>
</evidence>